<evidence type="ECO:0008006" key="4">
    <source>
        <dbReference type="Google" id="ProtNLM"/>
    </source>
</evidence>
<evidence type="ECO:0000313" key="2">
    <source>
        <dbReference type="EMBL" id="EFJ44506.1"/>
    </source>
</evidence>
<keyword evidence="1" id="KW-0175">Coiled coil</keyword>
<gene>
    <name evidence="2" type="ORF">VOLCADRAFT_106361</name>
</gene>
<dbReference type="EMBL" id="GL378363">
    <property type="protein sequence ID" value="EFJ44506.1"/>
    <property type="molecule type" value="Genomic_DNA"/>
</dbReference>
<evidence type="ECO:0000313" key="3">
    <source>
        <dbReference type="Proteomes" id="UP000001058"/>
    </source>
</evidence>
<keyword evidence="3" id="KW-1185">Reference proteome</keyword>
<organism evidence="3">
    <name type="scientific">Volvox carteri f. nagariensis</name>
    <dbReference type="NCBI Taxonomy" id="3068"/>
    <lineage>
        <taxon>Eukaryota</taxon>
        <taxon>Viridiplantae</taxon>
        <taxon>Chlorophyta</taxon>
        <taxon>core chlorophytes</taxon>
        <taxon>Chlorophyceae</taxon>
        <taxon>CS clade</taxon>
        <taxon>Chlamydomonadales</taxon>
        <taxon>Volvocaceae</taxon>
        <taxon>Volvox</taxon>
    </lineage>
</organism>
<dbReference type="Proteomes" id="UP000001058">
    <property type="component" value="Unassembled WGS sequence"/>
</dbReference>
<name>D8U6W0_VOLCA</name>
<evidence type="ECO:0000256" key="1">
    <source>
        <dbReference type="SAM" id="Coils"/>
    </source>
</evidence>
<accession>D8U6W0</accession>
<sequence length="205" mass="22994">MYDSSVPRLVVRRRRAPSSGLGGWPRSFLIDGRCGALWAMVGHSGDPAGYLEKQQQRRQEAKEEEVEGAEEEVVEEEAALVARRVAAEYMRLSRASSLEQVYGMFSADAAYRSDALGTVCIGLPAIREMMNGFFARYPDVKWEVTSLGLVDRSEPRPEAVKVAVEFNRYSTTETGEYVKRSGREWIYVDPKSARIVFVHVAPLDP</sequence>
<dbReference type="RefSeq" id="XP_002954356.1">
    <property type="nucleotide sequence ID" value="XM_002954310.1"/>
</dbReference>
<dbReference type="AlphaFoldDB" id="D8U6W0"/>
<dbReference type="Gene3D" id="3.10.450.50">
    <property type="match status" value="1"/>
</dbReference>
<dbReference type="KEGG" id="vcn:VOLCADRAFT_106361"/>
<dbReference type="GeneID" id="9624577"/>
<dbReference type="OrthoDB" id="531655at2759"/>
<dbReference type="SUPFAM" id="SSF54427">
    <property type="entry name" value="NTF2-like"/>
    <property type="match status" value="1"/>
</dbReference>
<dbReference type="InterPro" id="IPR032710">
    <property type="entry name" value="NTF2-like_dom_sf"/>
</dbReference>
<reference evidence="2 3" key="1">
    <citation type="journal article" date="2010" name="Science">
        <title>Genomic analysis of organismal complexity in the multicellular green alga Volvox carteri.</title>
        <authorList>
            <person name="Prochnik S.E."/>
            <person name="Umen J."/>
            <person name="Nedelcu A.M."/>
            <person name="Hallmann A."/>
            <person name="Miller S.M."/>
            <person name="Nishii I."/>
            <person name="Ferris P."/>
            <person name="Kuo A."/>
            <person name="Mitros T."/>
            <person name="Fritz-Laylin L.K."/>
            <person name="Hellsten U."/>
            <person name="Chapman J."/>
            <person name="Simakov O."/>
            <person name="Rensing S.A."/>
            <person name="Terry A."/>
            <person name="Pangilinan J."/>
            <person name="Kapitonov V."/>
            <person name="Jurka J."/>
            <person name="Salamov A."/>
            <person name="Shapiro H."/>
            <person name="Schmutz J."/>
            <person name="Grimwood J."/>
            <person name="Lindquist E."/>
            <person name="Lucas S."/>
            <person name="Grigoriev I.V."/>
            <person name="Schmitt R."/>
            <person name="Kirk D."/>
            <person name="Rokhsar D.S."/>
        </authorList>
    </citation>
    <scope>NUCLEOTIDE SEQUENCE [LARGE SCALE GENOMIC DNA]</scope>
    <source>
        <strain evidence="3">f. Nagariensis / Eve</strain>
    </source>
</reference>
<dbReference type="InParanoid" id="D8U6W0"/>
<proteinExistence type="predicted"/>
<feature type="coiled-coil region" evidence="1">
    <location>
        <begin position="51"/>
        <end position="79"/>
    </location>
</feature>
<protein>
    <recommendedName>
        <fullName evidence="4">SnoaL-like domain-containing protein</fullName>
    </recommendedName>
</protein>